<reference evidence="3 4" key="1">
    <citation type="journal article" date="2015" name="Genome Announc.">
        <title>Expanding the biotechnology potential of lactobacilli through comparative genomics of 213 strains and associated genera.</title>
        <authorList>
            <person name="Sun Z."/>
            <person name="Harris H.M."/>
            <person name="McCann A."/>
            <person name="Guo C."/>
            <person name="Argimon S."/>
            <person name="Zhang W."/>
            <person name="Yang X."/>
            <person name="Jeffery I.B."/>
            <person name="Cooney J.C."/>
            <person name="Kagawa T.F."/>
            <person name="Liu W."/>
            <person name="Song Y."/>
            <person name="Salvetti E."/>
            <person name="Wrobel A."/>
            <person name="Rasinkangas P."/>
            <person name="Parkhill J."/>
            <person name="Rea M.C."/>
            <person name="O'Sullivan O."/>
            <person name="Ritari J."/>
            <person name="Douillard F.P."/>
            <person name="Paul Ross R."/>
            <person name="Yang R."/>
            <person name="Briner A.E."/>
            <person name="Felis G.E."/>
            <person name="de Vos W.M."/>
            <person name="Barrangou R."/>
            <person name="Klaenhammer T.R."/>
            <person name="Caufield P.W."/>
            <person name="Cui Y."/>
            <person name="Zhang H."/>
            <person name="O'Toole P.W."/>
        </authorList>
    </citation>
    <scope>NUCLEOTIDE SEQUENCE [LARGE SCALE GENOMIC DNA]</scope>
    <source>
        <strain evidence="3 4">DSM 20335</strain>
    </source>
</reference>
<name>A0A0R2BFL9_9LACO</name>
<dbReference type="InterPro" id="IPR016163">
    <property type="entry name" value="Ald_DH_C"/>
</dbReference>
<evidence type="ECO:0000256" key="1">
    <source>
        <dbReference type="ARBA" id="ARBA00023002"/>
    </source>
</evidence>
<dbReference type="Gene3D" id="3.40.309.10">
    <property type="entry name" value="Aldehyde Dehydrogenase, Chain A, domain 2"/>
    <property type="match status" value="1"/>
</dbReference>
<dbReference type="AlphaFoldDB" id="A0A0R2BFL9"/>
<evidence type="ECO:0000259" key="2">
    <source>
        <dbReference type="Pfam" id="PF00171"/>
    </source>
</evidence>
<sequence>MTTASKQIEVRDPFTNEIYQTFLQSSSMEIQLALQNGHDYYLEALGQDISERARQLQQLATVFLKRQDELATVAAHSMGKRFVEGQNEVAAAANIAHYFADHGAEFLTDKPYQSDGLKAHLTYTATGIVLAVEPWNFPYTQVMRVFAPNFILGNPIILKHAGITAGCAALFESLVAEAGIPNGAFKNLFLDHQQVNNIIADDRVQGVALTGSEAAGRQIAAAAGQHLKKSTLELGGSDALIVLGDADIQSAVEGATVSRLRNAGQVCTSAKRYIVRREIADAFVEGLQATFTNQIIGDPLDPLTTMAPLSAKSAQRILQEQVETAVSAGAHVLIAGGAVPETNFFLPMLLTNISSENPAFNTEFFGPVAQLYLVDSDEEAIQLANATSYGLAGAVYSQDIAHAQHVAQRMITGQVFINQPSIGVPQFPFGGVKHSGYGREMSDLGIYGFANQKIIVK</sequence>
<dbReference type="InterPro" id="IPR016162">
    <property type="entry name" value="Ald_DH_N"/>
</dbReference>
<dbReference type="PANTHER" id="PTHR43217">
    <property type="entry name" value="SUCCINATE SEMIALDEHYDE DEHYDROGENASE [NAD(P)+] SAD"/>
    <property type="match status" value="1"/>
</dbReference>
<evidence type="ECO:0000313" key="3">
    <source>
        <dbReference type="EMBL" id="KRM78184.1"/>
    </source>
</evidence>
<proteinExistence type="predicted"/>
<dbReference type="SUPFAM" id="SSF53720">
    <property type="entry name" value="ALDH-like"/>
    <property type="match status" value="1"/>
</dbReference>
<feature type="domain" description="Aldehyde dehydrogenase" evidence="2">
    <location>
        <begin position="4"/>
        <end position="454"/>
    </location>
</feature>
<gene>
    <name evidence="3" type="ORF">FC84_GL001206</name>
</gene>
<accession>A0A0R2BFL9</accession>
<dbReference type="Pfam" id="PF00171">
    <property type="entry name" value="Aldedh"/>
    <property type="match status" value="1"/>
</dbReference>
<keyword evidence="1" id="KW-0560">Oxidoreductase</keyword>
<dbReference type="STRING" id="1423738.FC84_GL001206"/>
<dbReference type="Gene3D" id="3.40.605.10">
    <property type="entry name" value="Aldehyde Dehydrogenase, Chain A, domain 1"/>
    <property type="match status" value="1"/>
</dbReference>
<keyword evidence="4" id="KW-1185">Reference proteome</keyword>
<dbReference type="InterPro" id="IPR016161">
    <property type="entry name" value="Ald_DH/histidinol_DH"/>
</dbReference>
<dbReference type="OrthoDB" id="9762913at2"/>
<dbReference type="EMBL" id="AYYK01000025">
    <property type="protein sequence ID" value="KRM78184.1"/>
    <property type="molecule type" value="Genomic_DNA"/>
</dbReference>
<dbReference type="GO" id="GO:0004777">
    <property type="term" value="F:succinate-semialdehyde dehydrogenase (NAD+) activity"/>
    <property type="evidence" value="ECO:0007669"/>
    <property type="project" value="TreeGrafter"/>
</dbReference>
<dbReference type="PANTHER" id="PTHR43217:SF2">
    <property type="entry name" value="SUCCINATE-SEMIALDEHYDE DEHYDROGENASE [NADP(+)]"/>
    <property type="match status" value="1"/>
</dbReference>
<comment type="caution">
    <text evidence="3">The sequence shown here is derived from an EMBL/GenBank/DDBJ whole genome shotgun (WGS) entry which is preliminary data.</text>
</comment>
<dbReference type="Proteomes" id="UP000051813">
    <property type="component" value="Unassembled WGS sequence"/>
</dbReference>
<dbReference type="RefSeq" id="WP_057757743.1">
    <property type="nucleotide sequence ID" value="NZ_AYYK01000025.1"/>
</dbReference>
<evidence type="ECO:0000313" key="4">
    <source>
        <dbReference type="Proteomes" id="UP000051813"/>
    </source>
</evidence>
<dbReference type="InterPro" id="IPR015590">
    <property type="entry name" value="Aldehyde_DH_dom"/>
</dbReference>
<protein>
    <submittedName>
        <fullName evidence="3">NAD-dependent aldehyde dehydrogenase</fullName>
    </submittedName>
</protein>
<dbReference type="PATRIC" id="fig|1423738.3.peg.1222"/>
<organism evidence="3 4">
    <name type="scientific">Lapidilactobacillus dextrinicus DSM 20335</name>
    <dbReference type="NCBI Taxonomy" id="1423738"/>
    <lineage>
        <taxon>Bacteria</taxon>
        <taxon>Bacillati</taxon>
        <taxon>Bacillota</taxon>
        <taxon>Bacilli</taxon>
        <taxon>Lactobacillales</taxon>
        <taxon>Lactobacillaceae</taxon>
        <taxon>Lapidilactobacillus</taxon>
    </lineage>
</organism>
<dbReference type="InterPro" id="IPR047110">
    <property type="entry name" value="GABD/Sad-like"/>
</dbReference>